<reference evidence="1" key="5">
    <citation type="journal article" date="2021" name="G3 (Bethesda)">
        <title>Aegilops tauschii genome assembly Aet v5.0 features greater sequence contiguity and improved annotation.</title>
        <authorList>
            <person name="Wang L."/>
            <person name="Zhu T."/>
            <person name="Rodriguez J.C."/>
            <person name="Deal K.R."/>
            <person name="Dubcovsky J."/>
            <person name="McGuire P.E."/>
            <person name="Lux T."/>
            <person name="Spannagl M."/>
            <person name="Mayer K.F.X."/>
            <person name="Baldrich P."/>
            <person name="Meyers B.C."/>
            <person name="Huo N."/>
            <person name="Gu Y.Q."/>
            <person name="Zhou H."/>
            <person name="Devos K.M."/>
            <person name="Bennetzen J.L."/>
            <person name="Unver T."/>
            <person name="Budak H."/>
            <person name="Gulick P.J."/>
            <person name="Galiba G."/>
            <person name="Kalapos B."/>
            <person name="Nelson D.R."/>
            <person name="Li P."/>
            <person name="You F.M."/>
            <person name="Luo M.C."/>
            <person name="Dvorak J."/>
        </authorList>
    </citation>
    <scope>NUCLEOTIDE SEQUENCE [LARGE SCALE GENOMIC DNA]</scope>
    <source>
        <strain evidence="1">cv. AL8/78</strain>
    </source>
</reference>
<protein>
    <submittedName>
        <fullName evidence="1">Uncharacterized protein</fullName>
    </submittedName>
</protein>
<reference evidence="1" key="3">
    <citation type="journal article" date="2017" name="Nature">
        <title>Genome sequence of the progenitor of the wheat D genome Aegilops tauschii.</title>
        <authorList>
            <person name="Luo M.C."/>
            <person name="Gu Y.Q."/>
            <person name="Puiu D."/>
            <person name="Wang H."/>
            <person name="Twardziok S.O."/>
            <person name="Deal K.R."/>
            <person name="Huo N."/>
            <person name="Zhu T."/>
            <person name="Wang L."/>
            <person name="Wang Y."/>
            <person name="McGuire P.E."/>
            <person name="Liu S."/>
            <person name="Long H."/>
            <person name="Ramasamy R.K."/>
            <person name="Rodriguez J.C."/>
            <person name="Van S.L."/>
            <person name="Yuan L."/>
            <person name="Wang Z."/>
            <person name="Xia Z."/>
            <person name="Xiao L."/>
            <person name="Anderson O.D."/>
            <person name="Ouyang S."/>
            <person name="Liang Y."/>
            <person name="Zimin A.V."/>
            <person name="Pertea G."/>
            <person name="Qi P."/>
            <person name="Bennetzen J.L."/>
            <person name="Dai X."/>
            <person name="Dawson M.W."/>
            <person name="Muller H.G."/>
            <person name="Kugler K."/>
            <person name="Rivarola-Duarte L."/>
            <person name="Spannagl M."/>
            <person name="Mayer K.F.X."/>
            <person name="Lu F.H."/>
            <person name="Bevan M.W."/>
            <person name="Leroy P."/>
            <person name="Li P."/>
            <person name="You F.M."/>
            <person name="Sun Q."/>
            <person name="Liu Z."/>
            <person name="Lyons E."/>
            <person name="Wicker T."/>
            <person name="Salzberg S.L."/>
            <person name="Devos K.M."/>
            <person name="Dvorak J."/>
        </authorList>
    </citation>
    <scope>NUCLEOTIDE SEQUENCE [LARGE SCALE GENOMIC DNA]</scope>
    <source>
        <strain evidence="1">cv. AL8/78</strain>
    </source>
</reference>
<reference evidence="2" key="1">
    <citation type="journal article" date="2014" name="Science">
        <title>Ancient hybridizations among the ancestral genomes of bread wheat.</title>
        <authorList>
            <consortium name="International Wheat Genome Sequencing Consortium,"/>
            <person name="Marcussen T."/>
            <person name="Sandve S.R."/>
            <person name="Heier L."/>
            <person name="Spannagl M."/>
            <person name="Pfeifer M."/>
            <person name="Jakobsen K.S."/>
            <person name="Wulff B.B."/>
            <person name="Steuernagel B."/>
            <person name="Mayer K.F."/>
            <person name="Olsen O.A."/>
        </authorList>
    </citation>
    <scope>NUCLEOTIDE SEQUENCE [LARGE SCALE GENOMIC DNA]</scope>
    <source>
        <strain evidence="2">cv. AL8/78</strain>
    </source>
</reference>
<dbReference type="Proteomes" id="UP000015105">
    <property type="component" value="Chromosome 6D"/>
</dbReference>
<keyword evidence="2" id="KW-1185">Reference proteome</keyword>
<reference evidence="2" key="2">
    <citation type="journal article" date="2017" name="Nat. Plants">
        <title>The Aegilops tauschii genome reveals multiple impacts of transposons.</title>
        <authorList>
            <person name="Zhao G."/>
            <person name="Zou C."/>
            <person name="Li K."/>
            <person name="Wang K."/>
            <person name="Li T."/>
            <person name="Gao L."/>
            <person name="Zhang X."/>
            <person name="Wang H."/>
            <person name="Yang Z."/>
            <person name="Liu X."/>
            <person name="Jiang W."/>
            <person name="Mao L."/>
            <person name="Kong X."/>
            <person name="Jiao Y."/>
            <person name="Jia J."/>
        </authorList>
    </citation>
    <scope>NUCLEOTIDE SEQUENCE [LARGE SCALE GENOMIC DNA]</scope>
    <source>
        <strain evidence="2">cv. AL8/78</strain>
    </source>
</reference>
<reference evidence="1" key="4">
    <citation type="submission" date="2019-03" db="UniProtKB">
        <authorList>
            <consortium name="EnsemblPlants"/>
        </authorList>
    </citation>
    <scope>IDENTIFICATION</scope>
</reference>
<dbReference type="PANTHER" id="PTHR34462">
    <property type="entry name" value="OS05G0587400 PROTEIN"/>
    <property type="match status" value="1"/>
</dbReference>
<evidence type="ECO:0000313" key="1">
    <source>
        <dbReference type="EnsemblPlants" id="AET6Gv20516600.11"/>
    </source>
</evidence>
<dbReference type="EnsemblPlants" id="AET6Gv20516600.11">
    <property type="protein sequence ID" value="AET6Gv20516600.11"/>
    <property type="gene ID" value="AET6Gv20516600"/>
</dbReference>
<dbReference type="Gramene" id="AET6Gv20516600.11">
    <property type="protein sequence ID" value="AET6Gv20516600.11"/>
    <property type="gene ID" value="AET6Gv20516600"/>
</dbReference>
<accession>A0A453NWZ1</accession>
<organism evidence="1 2">
    <name type="scientific">Aegilops tauschii subsp. strangulata</name>
    <name type="common">Goatgrass</name>
    <dbReference type="NCBI Taxonomy" id="200361"/>
    <lineage>
        <taxon>Eukaryota</taxon>
        <taxon>Viridiplantae</taxon>
        <taxon>Streptophyta</taxon>
        <taxon>Embryophyta</taxon>
        <taxon>Tracheophyta</taxon>
        <taxon>Spermatophyta</taxon>
        <taxon>Magnoliopsida</taxon>
        <taxon>Liliopsida</taxon>
        <taxon>Poales</taxon>
        <taxon>Poaceae</taxon>
        <taxon>BOP clade</taxon>
        <taxon>Pooideae</taxon>
        <taxon>Triticodae</taxon>
        <taxon>Triticeae</taxon>
        <taxon>Triticinae</taxon>
        <taxon>Aegilops</taxon>
    </lineage>
</organism>
<name>A0A453NWZ1_AEGTS</name>
<evidence type="ECO:0000313" key="2">
    <source>
        <dbReference type="Proteomes" id="UP000015105"/>
    </source>
</evidence>
<dbReference type="AlphaFoldDB" id="A0A453NWZ1"/>
<dbReference type="PANTHER" id="PTHR34462:SF5">
    <property type="entry name" value="OS02G0582200 PROTEIN"/>
    <property type="match status" value="1"/>
</dbReference>
<sequence length="130" mass="14497">MWLNKLVILGVRMKSKTNRGMQKAGRVDHLQGGGPNWILVAGGVLLSTLSVKLGCKLKQMFDTKEQNGFSKGLIFPFSDETFIPFRTLYMLYAYYAKLQPKVGLEDVNCTQTYAGFVAKLAATIVFQVLL</sequence>
<proteinExistence type="predicted"/>